<organism evidence="4 6">
    <name type="scientific">Didymodactylos carnosus</name>
    <dbReference type="NCBI Taxonomy" id="1234261"/>
    <lineage>
        <taxon>Eukaryota</taxon>
        <taxon>Metazoa</taxon>
        <taxon>Spiralia</taxon>
        <taxon>Gnathifera</taxon>
        <taxon>Rotifera</taxon>
        <taxon>Eurotatoria</taxon>
        <taxon>Bdelloidea</taxon>
        <taxon>Philodinida</taxon>
        <taxon>Philodinidae</taxon>
        <taxon>Didymodactylos</taxon>
    </lineage>
</organism>
<proteinExistence type="predicted"/>
<evidence type="ECO:0000256" key="2">
    <source>
        <dbReference type="ARBA" id="ARBA00022840"/>
    </source>
</evidence>
<feature type="non-terminal residue" evidence="4">
    <location>
        <position position="1"/>
    </location>
</feature>
<name>A0A814QJK9_9BILA</name>
<evidence type="ECO:0000256" key="1">
    <source>
        <dbReference type="ARBA" id="ARBA00022741"/>
    </source>
</evidence>
<reference evidence="4" key="1">
    <citation type="submission" date="2021-02" db="EMBL/GenBank/DDBJ databases">
        <authorList>
            <person name="Nowell W R."/>
        </authorList>
    </citation>
    <scope>NUCLEOTIDE SEQUENCE</scope>
</reference>
<protein>
    <recommendedName>
        <fullName evidence="3">Spastin/Vps4 C-terminal domain-containing protein</fullName>
    </recommendedName>
</protein>
<evidence type="ECO:0000259" key="3">
    <source>
        <dbReference type="Pfam" id="PF09336"/>
    </source>
</evidence>
<dbReference type="AlphaFoldDB" id="A0A814QJK9"/>
<keyword evidence="2" id="KW-0067">ATP-binding</keyword>
<keyword evidence="6" id="KW-1185">Reference proteome</keyword>
<dbReference type="GO" id="GO:0005524">
    <property type="term" value="F:ATP binding"/>
    <property type="evidence" value="ECO:0007669"/>
    <property type="project" value="UniProtKB-KW"/>
</dbReference>
<dbReference type="Pfam" id="PF09336">
    <property type="entry name" value="Vps4_C"/>
    <property type="match status" value="1"/>
</dbReference>
<dbReference type="EMBL" id="CAJOBC010006024">
    <property type="protein sequence ID" value="CAF3883973.1"/>
    <property type="molecule type" value="Genomic_DNA"/>
</dbReference>
<evidence type="ECO:0000313" key="5">
    <source>
        <dbReference type="EMBL" id="CAF3883973.1"/>
    </source>
</evidence>
<keyword evidence="1" id="KW-0547">Nucleotide-binding</keyword>
<dbReference type="Proteomes" id="UP000663829">
    <property type="component" value="Unassembled WGS sequence"/>
</dbReference>
<sequence length="30" mass="3391">TDMPAALSTHKATVGVEDFKQYEKFIKDYG</sequence>
<dbReference type="EMBL" id="CAJNOQ010006024">
    <property type="protein sequence ID" value="CAF1120342.1"/>
    <property type="molecule type" value="Genomic_DNA"/>
</dbReference>
<dbReference type="Proteomes" id="UP000681722">
    <property type="component" value="Unassembled WGS sequence"/>
</dbReference>
<evidence type="ECO:0000313" key="4">
    <source>
        <dbReference type="EMBL" id="CAF1120342.1"/>
    </source>
</evidence>
<feature type="domain" description="Spastin/Vps4 C-terminal" evidence="3">
    <location>
        <begin position="2"/>
        <end position="30"/>
    </location>
</feature>
<evidence type="ECO:0000313" key="6">
    <source>
        <dbReference type="Proteomes" id="UP000663829"/>
    </source>
</evidence>
<accession>A0A814QJK9</accession>
<comment type="caution">
    <text evidence="4">The sequence shown here is derived from an EMBL/GenBank/DDBJ whole genome shotgun (WGS) entry which is preliminary data.</text>
</comment>
<gene>
    <name evidence="4" type="ORF">GPM918_LOCUS19659</name>
    <name evidence="5" type="ORF">SRO942_LOCUS19656</name>
</gene>
<dbReference type="InterPro" id="IPR015415">
    <property type="entry name" value="Spast_Vps4_C"/>
</dbReference>